<evidence type="ECO:0000313" key="4">
    <source>
        <dbReference type="EMBL" id="USG66541.1"/>
    </source>
</evidence>
<dbReference type="PANTHER" id="PTHR42919:SF8">
    <property type="entry name" value="N-ALPHA-ACETYLTRANSFERASE 50"/>
    <property type="match status" value="1"/>
</dbReference>
<keyword evidence="1" id="KW-0808">Transferase</keyword>
<proteinExistence type="predicted"/>
<keyword evidence="5" id="KW-1185">Reference proteome</keyword>
<evidence type="ECO:0000259" key="3">
    <source>
        <dbReference type="PROSITE" id="PS51186"/>
    </source>
</evidence>
<dbReference type="InterPro" id="IPR016181">
    <property type="entry name" value="Acyl_CoA_acyltransferase"/>
</dbReference>
<dbReference type="PROSITE" id="PS51186">
    <property type="entry name" value="GNAT"/>
    <property type="match status" value="1"/>
</dbReference>
<dbReference type="PANTHER" id="PTHR42919">
    <property type="entry name" value="N-ALPHA-ACETYLTRANSFERASE"/>
    <property type="match status" value="1"/>
</dbReference>
<sequence length="157" mass="17916">MHRTKATTLKIVETLTEEQLVMLKELEQEAFGVHGSIDEWVLVPLARHGCIILFQEEGDSRPVGVCELMRDFRQPDKAYVYGFYIRADKKGLGYGYTFLESLLAQLREDGFTKVCLTVGPENVGAVALYQKAGFQIIETRIAEYGSGYDRHYMEKRL</sequence>
<reference evidence="4" key="1">
    <citation type="submission" date="2022-06" db="EMBL/GenBank/DDBJ databases">
        <title>Genome sequencing of Brevibacillus sp. BB3-R1.</title>
        <authorList>
            <person name="Heo J."/>
            <person name="Lee D."/>
            <person name="Won M."/>
            <person name="Han B.-H."/>
            <person name="Hong S.-B."/>
            <person name="Kwon S.-W."/>
        </authorList>
    </citation>
    <scope>NUCLEOTIDE SEQUENCE</scope>
    <source>
        <strain evidence="4">BB3-R1</strain>
    </source>
</reference>
<organism evidence="4 5">
    <name type="scientific">Brevibacillus ruminantium</name>
    <dbReference type="NCBI Taxonomy" id="2950604"/>
    <lineage>
        <taxon>Bacteria</taxon>
        <taxon>Bacillati</taxon>
        <taxon>Bacillota</taxon>
        <taxon>Bacilli</taxon>
        <taxon>Bacillales</taxon>
        <taxon>Paenibacillaceae</taxon>
        <taxon>Brevibacillus</taxon>
    </lineage>
</organism>
<dbReference type="SUPFAM" id="SSF55729">
    <property type="entry name" value="Acyl-CoA N-acyltransferases (Nat)"/>
    <property type="match status" value="1"/>
</dbReference>
<keyword evidence="2" id="KW-0012">Acyltransferase</keyword>
<name>A0ABY4WIC0_9BACL</name>
<dbReference type="Proteomes" id="UP001056500">
    <property type="component" value="Chromosome"/>
</dbReference>
<protein>
    <submittedName>
        <fullName evidence="4">GNAT family N-acetyltransferase</fullName>
    </submittedName>
</protein>
<gene>
    <name evidence="4" type="ORF">NDK47_04365</name>
</gene>
<feature type="domain" description="N-acetyltransferase" evidence="3">
    <location>
        <begin position="10"/>
        <end position="157"/>
    </location>
</feature>
<dbReference type="EMBL" id="CP098755">
    <property type="protein sequence ID" value="USG66541.1"/>
    <property type="molecule type" value="Genomic_DNA"/>
</dbReference>
<dbReference type="Pfam" id="PF00583">
    <property type="entry name" value="Acetyltransf_1"/>
    <property type="match status" value="1"/>
</dbReference>
<dbReference type="InterPro" id="IPR051556">
    <property type="entry name" value="N-term/lysine_N-AcTrnsfr"/>
</dbReference>
<dbReference type="RefSeq" id="WP_251873650.1">
    <property type="nucleotide sequence ID" value="NZ_CP098755.1"/>
</dbReference>
<evidence type="ECO:0000256" key="2">
    <source>
        <dbReference type="ARBA" id="ARBA00023315"/>
    </source>
</evidence>
<dbReference type="CDD" id="cd04301">
    <property type="entry name" value="NAT_SF"/>
    <property type="match status" value="1"/>
</dbReference>
<evidence type="ECO:0000313" key="5">
    <source>
        <dbReference type="Proteomes" id="UP001056500"/>
    </source>
</evidence>
<dbReference type="Gene3D" id="3.40.630.30">
    <property type="match status" value="1"/>
</dbReference>
<accession>A0ABY4WIC0</accession>
<evidence type="ECO:0000256" key="1">
    <source>
        <dbReference type="ARBA" id="ARBA00022679"/>
    </source>
</evidence>
<dbReference type="InterPro" id="IPR000182">
    <property type="entry name" value="GNAT_dom"/>
</dbReference>